<proteinExistence type="predicted"/>
<organism evidence="2 3">
    <name type="scientific">Cyclobacterium plantarum</name>
    <dbReference type="NCBI Taxonomy" id="2716263"/>
    <lineage>
        <taxon>Bacteria</taxon>
        <taxon>Pseudomonadati</taxon>
        <taxon>Bacteroidota</taxon>
        <taxon>Cytophagia</taxon>
        <taxon>Cytophagales</taxon>
        <taxon>Cyclobacteriaceae</taxon>
        <taxon>Cyclobacterium</taxon>
    </lineage>
</organism>
<dbReference type="Proteomes" id="UP000649799">
    <property type="component" value="Unassembled WGS sequence"/>
</dbReference>
<accession>A0ABX0H2Y4</accession>
<dbReference type="PROSITE" id="PS51257">
    <property type="entry name" value="PROKAR_LIPOPROTEIN"/>
    <property type="match status" value="1"/>
</dbReference>
<comment type="caution">
    <text evidence="2">The sequence shown here is derived from an EMBL/GenBank/DDBJ whole genome shotgun (WGS) entry which is preliminary data.</text>
</comment>
<dbReference type="InterPro" id="IPR032286">
    <property type="entry name" value="DUF4837"/>
</dbReference>
<keyword evidence="3" id="KW-1185">Reference proteome</keyword>
<dbReference type="Pfam" id="PF16125">
    <property type="entry name" value="DUF4837"/>
    <property type="match status" value="1"/>
</dbReference>
<sequence>MSIRKCVLGLLTGIILFACEGNGPNGSSSNKPKARGSLGEILLVIDSAKYAGPVGDALKEVFEASIPGIIRDESMFYTRKVDPRELTRILKMANNMVYVTTFDDQNPASRNITNQFTPESIEMSKSDSTLFMLRNNDEFAIGQEVLYLFGENEEELIKNLKSNKSQLQNLFINRERERLAKALFNRKNSEAIVKSGEKFGITLNLPASYQLAMEEENFLWYRQPTLRPDKPDISLFFYQTDYTDEAQLFPENIIKFRDEITKTRIFGDPAKKESYIVTERLEPPVFKNTQIDGQYSVEMRGAWKTNNLSMGGSFLSYTVVDEEQGKIFYIEGFVYYPNEAHRSSLREIETILNATEFSTEFENSLEEN</sequence>
<feature type="coiled-coil region" evidence="1">
    <location>
        <begin position="150"/>
        <end position="177"/>
    </location>
</feature>
<protein>
    <submittedName>
        <fullName evidence="2">DUF4837 family protein</fullName>
    </submittedName>
</protein>
<evidence type="ECO:0000313" key="3">
    <source>
        <dbReference type="Proteomes" id="UP000649799"/>
    </source>
</evidence>
<evidence type="ECO:0000313" key="2">
    <source>
        <dbReference type="EMBL" id="NHE55857.1"/>
    </source>
</evidence>
<dbReference type="EMBL" id="JAANYN010000001">
    <property type="protein sequence ID" value="NHE55857.1"/>
    <property type="molecule type" value="Genomic_DNA"/>
</dbReference>
<gene>
    <name evidence="2" type="ORF">G9Q97_03405</name>
</gene>
<dbReference type="RefSeq" id="WP_166143120.1">
    <property type="nucleotide sequence ID" value="NZ_JAANYN010000001.1"/>
</dbReference>
<reference evidence="2 3" key="1">
    <citation type="submission" date="2020-03" db="EMBL/GenBank/DDBJ databases">
        <title>Cyclobacterium plantarum sp. nov., a marine bacterium isolated from a coastal-marine wetland.</title>
        <authorList>
            <person name="Sanchez-Porro C."/>
            <person name="Ventosa A."/>
            <person name="Amoozegar M."/>
        </authorList>
    </citation>
    <scope>NUCLEOTIDE SEQUENCE [LARGE SCALE GENOMIC DNA]</scope>
    <source>
        <strain evidence="2 3">GBPx2</strain>
    </source>
</reference>
<keyword evidence="1" id="KW-0175">Coiled coil</keyword>
<evidence type="ECO:0000256" key="1">
    <source>
        <dbReference type="SAM" id="Coils"/>
    </source>
</evidence>
<name>A0ABX0H2Y4_9BACT</name>